<dbReference type="STRING" id="1121097.GCA_000428125_02918"/>
<dbReference type="Gene3D" id="3.40.190.10">
    <property type="entry name" value="Periplasmic binding protein-like II"/>
    <property type="match status" value="2"/>
</dbReference>
<keyword evidence="6" id="KW-1185">Reference proteome</keyword>
<dbReference type="PROSITE" id="PS51257">
    <property type="entry name" value="PROKAR_LIPOPROTEIN"/>
    <property type="match status" value="1"/>
</dbReference>
<evidence type="ECO:0000256" key="4">
    <source>
        <dbReference type="ARBA" id="ARBA00022764"/>
    </source>
</evidence>
<dbReference type="InterPro" id="IPR006059">
    <property type="entry name" value="SBP"/>
</dbReference>
<dbReference type="PANTHER" id="PTHR30222:SF17">
    <property type="entry name" value="SPERMIDINE_PUTRESCINE-BINDING PERIPLASMIC PROTEIN"/>
    <property type="match status" value="1"/>
</dbReference>
<dbReference type="AlphaFoldDB" id="A0A069D441"/>
<dbReference type="GO" id="GO:0015846">
    <property type="term" value="P:polyamine transport"/>
    <property type="evidence" value="ECO:0007669"/>
    <property type="project" value="InterPro"/>
</dbReference>
<dbReference type="PRINTS" id="PR00909">
    <property type="entry name" value="SPERMDNBNDNG"/>
</dbReference>
<evidence type="ECO:0000256" key="2">
    <source>
        <dbReference type="ARBA" id="ARBA00022448"/>
    </source>
</evidence>
<comment type="subcellular location">
    <subcellularLocation>
        <location evidence="1">Periplasm</location>
    </subcellularLocation>
</comment>
<comment type="caution">
    <text evidence="5">The sequence shown here is derived from an EMBL/GenBank/DDBJ whole genome shotgun (WGS) entry which is preliminary data.</text>
</comment>
<dbReference type="CDD" id="cd13663">
    <property type="entry name" value="PBP2_PotD_PotF_like_2"/>
    <property type="match status" value="1"/>
</dbReference>
<evidence type="ECO:0000256" key="3">
    <source>
        <dbReference type="ARBA" id="ARBA00022729"/>
    </source>
</evidence>
<dbReference type="Pfam" id="PF13416">
    <property type="entry name" value="SBP_bac_8"/>
    <property type="match status" value="1"/>
</dbReference>
<keyword evidence="4" id="KW-0574">Periplasm</keyword>
<evidence type="ECO:0000313" key="6">
    <source>
        <dbReference type="Proteomes" id="UP000027601"/>
    </source>
</evidence>
<dbReference type="PANTHER" id="PTHR30222">
    <property type="entry name" value="SPERMIDINE/PUTRESCINE-BINDING PERIPLASMIC PROTEIN"/>
    <property type="match status" value="1"/>
</dbReference>
<keyword evidence="2" id="KW-0813">Transport</keyword>
<dbReference type="Proteomes" id="UP000027601">
    <property type="component" value="Unassembled WGS sequence"/>
</dbReference>
<dbReference type="EMBL" id="BAJS01000025">
    <property type="protein sequence ID" value="GAK37638.1"/>
    <property type="molecule type" value="Genomic_DNA"/>
</dbReference>
<dbReference type="InterPro" id="IPR001188">
    <property type="entry name" value="Sperm_putr-bd"/>
</dbReference>
<dbReference type="SUPFAM" id="SSF53850">
    <property type="entry name" value="Periplasmic binding protein-like II"/>
    <property type="match status" value="1"/>
</dbReference>
<sequence length="306" mass="35166">MKRYTIYLLTFFLYLSLTACYNSGEPRENVLKIYNWADYIDEEVLKEFQTYYKEQTGEDIRIVYQTFDINEVMLTKIEKGHEDFDVVCPSEYIIERMLKKKLLLPIDTTLGGAANNLHNIAPYIRSQIDKLSQPGQQASRYAVCYMWGTTGILYNKKFVSDVDASSWSCLWNVKYKGKILMKESYRDAYGTAAIYAHANELRNGTITVEDLMNDYSPQAMAVVEQYLKAMKPLIAGWESDFGKEMMTKNKAWLNLTWSGDAVWAIEEASSVGVELDYQVPVEGSNIWYDGWVIPSMPAIPKRPAIL</sequence>
<dbReference type="GO" id="GO:0019808">
    <property type="term" value="F:polyamine binding"/>
    <property type="evidence" value="ECO:0007669"/>
    <property type="project" value="InterPro"/>
</dbReference>
<evidence type="ECO:0000256" key="1">
    <source>
        <dbReference type="ARBA" id="ARBA00004418"/>
    </source>
</evidence>
<name>A0A069D441_9BACE</name>
<dbReference type="GO" id="GO:0042597">
    <property type="term" value="C:periplasmic space"/>
    <property type="evidence" value="ECO:0007669"/>
    <property type="project" value="UniProtKB-SubCell"/>
</dbReference>
<evidence type="ECO:0000313" key="5">
    <source>
        <dbReference type="EMBL" id="GAK37638.1"/>
    </source>
</evidence>
<reference evidence="5 6" key="1">
    <citation type="journal article" date="2015" name="Microbes Environ.">
        <title>Distribution and evolution of nitrogen fixation genes in the phylum bacteroidetes.</title>
        <authorList>
            <person name="Inoue J."/>
            <person name="Oshima K."/>
            <person name="Suda W."/>
            <person name="Sakamoto M."/>
            <person name="Iino T."/>
            <person name="Noda S."/>
            <person name="Hongoh Y."/>
            <person name="Hattori M."/>
            <person name="Ohkuma M."/>
        </authorList>
    </citation>
    <scope>NUCLEOTIDE SEQUENCE [LARGE SCALE GENOMIC DNA]</scope>
    <source>
        <strain evidence="5 6">JCM 15093</strain>
    </source>
</reference>
<protein>
    <submittedName>
        <fullName evidence="5">ABC transporter</fullName>
    </submittedName>
</protein>
<gene>
    <name evidence="5" type="ORF">JCM15093_2902</name>
</gene>
<proteinExistence type="predicted"/>
<accession>A0A069D441</accession>
<dbReference type="eggNOG" id="COG0687">
    <property type="taxonomic scope" value="Bacteria"/>
</dbReference>
<organism evidence="5 6">
    <name type="scientific">Bacteroides graminisolvens DSM 19988 = JCM 15093</name>
    <dbReference type="NCBI Taxonomy" id="1121097"/>
    <lineage>
        <taxon>Bacteria</taxon>
        <taxon>Pseudomonadati</taxon>
        <taxon>Bacteroidota</taxon>
        <taxon>Bacteroidia</taxon>
        <taxon>Bacteroidales</taxon>
        <taxon>Bacteroidaceae</taxon>
        <taxon>Bacteroides</taxon>
    </lineage>
</organism>
<keyword evidence="3" id="KW-0732">Signal</keyword>